<name>A0ABQ2VJW2_9ACTN</name>
<evidence type="ECO:0000313" key="1">
    <source>
        <dbReference type="EMBL" id="GGU87811.1"/>
    </source>
</evidence>
<gene>
    <name evidence="1" type="ORF">GCM10010211_62530</name>
</gene>
<dbReference type="Proteomes" id="UP000654471">
    <property type="component" value="Unassembled WGS sequence"/>
</dbReference>
<protein>
    <submittedName>
        <fullName evidence="1">Uncharacterized protein</fullName>
    </submittedName>
</protein>
<reference evidence="2" key="1">
    <citation type="journal article" date="2019" name="Int. J. Syst. Evol. Microbiol.">
        <title>The Global Catalogue of Microorganisms (GCM) 10K type strain sequencing project: providing services to taxonomists for standard genome sequencing and annotation.</title>
        <authorList>
            <consortium name="The Broad Institute Genomics Platform"/>
            <consortium name="The Broad Institute Genome Sequencing Center for Infectious Disease"/>
            <person name="Wu L."/>
            <person name="Ma J."/>
        </authorList>
    </citation>
    <scope>NUCLEOTIDE SEQUENCE [LARGE SCALE GENOMIC DNA]</scope>
    <source>
        <strain evidence="2">JCM 3399</strain>
    </source>
</reference>
<dbReference type="RefSeq" id="WP_189305662.1">
    <property type="nucleotide sequence ID" value="NZ_BMRP01000030.1"/>
</dbReference>
<dbReference type="EMBL" id="BMRP01000030">
    <property type="protein sequence ID" value="GGU87811.1"/>
    <property type="molecule type" value="Genomic_DNA"/>
</dbReference>
<evidence type="ECO:0000313" key="2">
    <source>
        <dbReference type="Proteomes" id="UP000654471"/>
    </source>
</evidence>
<organism evidence="1 2">
    <name type="scientific">Streptomyces albospinus</name>
    <dbReference type="NCBI Taxonomy" id="285515"/>
    <lineage>
        <taxon>Bacteria</taxon>
        <taxon>Bacillati</taxon>
        <taxon>Actinomycetota</taxon>
        <taxon>Actinomycetes</taxon>
        <taxon>Kitasatosporales</taxon>
        <taxon>Streptomycetaceae</taxon>
        <taxon>Streptomyces</taxon>
    </lineage>
</organism>
<keyword evidence="2" id="KW-1185">Reference proteome</keyword>
<comment type="caution">
    <text evidence="1">The sequence shown here is derived from an EMBL/GenBank/DDBJ whole genome shotgun (WGS) entry which is preliminary data.</text>
</comment>
<sequence length="48" mass="5096">MLDARSWTSGEIHLLAVELTDSLADVHRVAESRGARLPADARPAAIVG</sequence>
<proteinExistence type="predicted"/>
<accession>A0ABQ2VJW2</accession>